<protein>
    <recommendedName>
        <fullName evidence="7">Myb-like domain-containing protein</fullName>
    </recommendedName>
</protein>
<reference evidence="8 9" key="1">
    <citation type="submission" date="2013-10" db="EMBL/GenBank/DDBJ databases">
        <authorList>
            <consortium name="International Citrus Genome Consortium"/>
            <person name="Jenkins J."/>
            <person name="Schmutz J."/>
            <person name="Prochnik S."/>
            <person name="Rokhsar D."/>
            <person name="Gmitter F."/>
            <person name="Ollitrault P."/>
            <person name="Machado M."/>
            <person name="Talon M."/>
            <person name="Wincker P."/>
            <person name="Jaillon O."/>
            <person name="Morgante M."/>
        </authorList>
    </citation>
    <scope>NUCLEOTIDE SEQUENCE</scope>
    <source>
        <strain evidence="9">cv. Clemenules</strain>
    </source>
</reference>
<evidence type="ECO:0000259" key="7">
    <source>
        <dbReference type="PROSITE" id="PS50090"/>
    </source>
</evidence>
<dbReference type="PROSITE" id="PS50090">
    <property type="entry name" value="MYB_LIKE"/>
    <property type="match status" value="2"/>
</dbReference>
<keyword evidence="2" id="KW-0805">Transcription regulation</keyword>
<dbReference type="CDD" id="cd12203">
    <property type="entry name" value="GT1"/>
    <property type="match status" value="1"/>
</dbReference>
<feature type="domain" description="Myb-like" evidence="7">
    <location>
        <begin position="554"/>
        <end position="614"/>
    </location>
</feature>
<dbReference type="Gramene" id="ESR46221">
    <property type="protein sequence ID" value="ESR46221"/>
    <property type="gene ID" value="CICLE_v10000454mg"/>
</dbReference>
<feature type="region of interest" description="Disordered" evidence="6">
    <location>
        <begin position="445"/>
        <end position="522"/>
    </location>
</feature>
<dbReference type="Gene3D" id="1.10.10.60">
    <property type="entry name" value="Homeodomain-like"/>
    <property type="match status" value="2"/>
</dbReference>
<dbReference type="PANTHER" id="PTHR21654:SF61">
    <property type="entry name" value="TRIHELIX TRANSCRIPTION FACTOR GTL2"/>
    <property type="match status" value="1"/>
</dbReference>
<feature type="compositionally biased region" description="Acidic residues" evidence="6">
    <location>
        <begin position="309"/>
        <end position="320"/>
    </location>
</feature>
<evidence type="ECO:0000256" key="3">
    <source>
        <dbReference type="ARBA" id="ARBA00023125"/>
    </source>
</evidence>
<dbReference type="GO" id="GO:0003677">
    <property type="term" value="F:DNA binding"/>
    <property type="evidence" value="ECO:0007669"/>
    <property type="project" value="UniProtKB-KW"/>
</dbReference>
<dbReference type="Proteomes" id="UP000030687">
    <property type="component" value="Unassembled WGS sequence"/>
</dbReference>
<feature type="compositionally biased region" description="Low complexity" evidence="6">
    <location>
        <begin position="135"/>
        <end position="159"/>
    </location>
</feature>
<dbReference type="AlphaFoldDB" id="V4T9I8"/>
<feature type="compositionally biased region" description="Low complexity" evidence="6">
    <location>
        <begin position="466"/>
        <end position="482"/>
    </location>
</feature>
<feature type="compositionally biased region" description="Basic and acidic residues" evidence="6">
    <location>
        <begin position="293"/>
        <end position="308"/>
    </location>
</feature>
<dbReference type="eggNOG" id="KOG4282">
    <property type="taxonomic scope" value="Eukaryota"/>
</dbReference>
<feature type="region of interest" description="Disordered" evidence="6">
    <location>
        <begin position="277"/>
        <end position="356"/>
    </location>
</feature>
<evidence type="ECO:0000256" key="5">
    <source>
        <dbReference type="ARBA" id="ARBA00023242"/>
    </source>
</evidence>
<evidence type="ECO:0000313" key="8">
    <source>
        <dbReference type="EMBL" id="ESR46221.1"/>
    </source>
</evidence>
<feature type="compositionally biased region" description="Basic and acidic residues" evidence="6">
    <location>
        <begin position="321"/>
        <end position="331"/>
    </location>
</feature>
<dbReference type="KEGG" id="cic:CICLE_v10000454mg"/>
<dbReference type="SMART" id="SM00717">
    <property type="entry name" value="SANT"/>
    <property type="match status" value="2"/>
</dbReference>
<feature type="compositionally biased region" description="Polar residues" evidence="6">
    <location>
        <begin position="332"/>
        <end position="342"/>
    </location>
</feature>
<feature type="compositionally biased region" description="Basic residues" evidence="6">
    <location>
        <begin position="123"/>
        <end position="134"/>
    </location>
</feature>
<dbReference type="OMA" id="IDPWTND"/>
<organism evidence="8 9">
    <name type="scientific">Citrus clementina</name>
    <name type="common">Clementine</name>
    <name type="synonym">Citrus deliciosa x Citrus sinensis</name>
    <dbReference type="NCBI Taxonomy" id="85681"/>
    <lineage>
        <taxon>Eukaryota</taxon>
        <taxon>Viridiplantae</taxon>
        <taxon>Streptophyta</taxon>
        <taxon>Embryophyta</taxon>
        <taxon>Tracheophyta</taxon>
        <taxon>Spermatophyta</taxon>
        <taxon>Magnoliopsida</taxon>
        <taxon>eudicotyledons</taxon>
        <taxon>Gunneridae</taxon>
        <taxon>Pentapetalae</taxon>
        <taxon>rosids</taxon>
        <taxon>malvids</taxon>
        <taxon>Sapindales</taxon>
        <taxon>Rutaceae</taxon>
        <taxon>Aurantioideae</taxon>
        <taxon>Citrus</taxon>
    </lineage>
</organism>
<accession>V4T9I8</accession>
<keyword evidence="4" id="KW-0804">Transcription</keyword>
<name>V4T9I8_CITCL</name>
<feature type="compositionally biased region" description="Low complexity" evidence="6">
    <location>
        <begin position="669"/>
        <end position="681"/>
    </location>
</feature>
<dbReference type="FunCoup" id="V4T9I8">
    <property type="interactions" value="43"/>
</dbReference>
<evidence type="ECO:0000313" key="9">
    <source>
        <dbReference type="Proteomes" id="UP000030687"/>
    </source>
</evidence>
<dbReference type="InParanoid" id="V4T9I8"/>
<gene>
    <name evidence="8" type="ORF">CICLE_v10000454mg</name>
</gene>
<evidence type="ECO:0000256" key="4">
    <source>
        <dbReference type="ARBA" id="ARBA00023163"/>
    </source>
</evidence>
<dbReference type="STRING" id="85681.V4T9I8"/>
<feature type="region of interest" description="Disordered" evidence="6">
    <location>
        <begin position="651"/>
        <end position="683"/>
    </location>
</feature>
<dbReference type="GO" id="GO:0006355">
    <property type="term" value="P:regulation of DNA-templated transcription"/>
    <property type="evidence" value="ECO:0007669"/>
    <property type="project" value="UniProtKB-ARBA"/>
</dbReference>
<keyword evidence="9" id="KW-1185">Reference proteome</keyword>
<dbReference type="InterPro" id="IPR001005">
    <property type="entry name" value="SANT/Myb"/>
</dbReference>
<evidence type="ECO:0000256" key="6">
    <source>
        <dbReference type="SAM" id="MobiDB-lite"/>
    </source>
</evidence>
<evidence type="ECO:0000256" key="2">
    <source>
        <dbReference type="ARBA" id="ARBA00023015"/>
    </source>
</evidence>
<evidence type="ECO:0000256" key="1">
    <source>
        <dbReference type="ARBA" id="ARBA00004123"/>
    </source>
</evidence>
<dbReference type="InterPro" id="IPR044822">
    <property type="entry name" value="Myb_DNA-bind_4"/>
</dbReference>
<keyword evidence="3" id="KW-0238">DNA-binding</keyword>
<feature type="domain" description="Myb-like" evidence="7">
    <location>
        <begin position="203"/>
        <end position="254"/>
    </location>
</feature>
<feature type="compositionally biased region" description="Low complexity" evidence="6">
    <location>
        <begin position="445"/>
        <end position="458"/>
    </location>
</feature>
<feature type="region of interest" description="Disordered" evidence="6">
    <location>
        <begin position="120"/>
        <end position="159"/>
    </location>
</feature>
<sequence>MPTNNFKRCDVTLLSSNGKGRAPLGPPEIDDQEAVQCLTVSPAEACENSSPSSLNKIGPILCIKRGKKEKKRGKLIKLVRKINTMFDEVPADQLHQFIAAASRASVVPFPLSFSTSSSSSSLHLHHHHHHHHHGSSAFPASFDPFSSTTTSQQVQQPHQLLHSLPQQKINEEKEENRSSSSSLVGMNLEVVQRERLIQKDPAWSLDELLALLRIRSSLENWFPELTWEHVSRRLEELGYKRSAEKCKEKFEEESRNFSNINYNKNYRTLFSEFDDDEEQELYHRGQNSPHGHNVADEANKKMDQQQPREEEEEEVEEEDKIMEQEAEHPRNDQTVANKSSCYHHQDKEKLSKGKKKRKFREKNFERFKGFCEDIVKKMMAQQEEMHNKLIEDLVKRDEEKVAREEAWKKQQIDRFNKELEIRASEQAITSNRQATIIKFLTRFSSSSSSSSSSTSEESGVNKHKVPNYSIPNPLPSSNSLILAQKPNQTQNPRSNLAPTSVPKKQTSSTIAISPQNPSSAAAQNKPLALTSTPIQISDSQKLITSDGKDDIGKRWPRDEVFALINLRCNLYNNGEDKEGAASRVPLWERISQGMSELGYKRSAKRCKEKWENINKYFRKTKDANKKRSIDSRTCPYFHQLSTLYNQGTLVAPSDGTENRPTALPENHHGSSQGGNSSTHSTMPVAQGDKNLVQISPALDFEF</sequence>
<feature type="compositionally biased region" description="Polar residues" evidence="6">
    <location>
        <begin position="485"/>
        <end position="522"/>
    </location>
</feature>
<keyword evidence="5" id="KW-0539">Nucleus</keyword>
<dbReference type="EMBL" id="KI536799">
    <property type="protein sequence ID" value="ESR46221.1"/>
    <property type="molecule type" value="Genomic_DNA"/>
</dbReference>
<proteinExistence type="predicted"/>
<comment type="subcellular location">
    <subcellularLocation>
        <location evidence="1">Nucleus</location>
    </subcellularLocation>
</comment>
<dbReference type="GO" id="GO:0005634">
    <property type="term" value="C:nucleus"/>
    <property type="evidence" value="ECO:0007669"/>
    <property type="project" value="UniProtKB-SubCell"/>
</dbReference>
<dbReference type="Pfam" id="PF13837">
    <property type="entry name" value="Myb_DNA-bind_4"/>
    <property type="match status" value="2"/>
</dbReference>
<dbReference type="PANTHER" id="PTHR21654">
    <property type="entry name" value="FI21293P1"/>
    <property type="match status" value="1"/>
</dbReference>